<dbReference type="InterPro" id="IPR036188">
    <property type="entry name" value="FAD/NAD-bd_sf"/>
</dbReference>
<proteinExistence type="predicted"/>
<dbReference type="SUPFAM" id="SSF51905">
    <property type="entry name" value="FAD/NAD(P)-binding domain"/>
    <property type="match status" value="1"/>
</dbReference>
<dbReference type="RefSeq" id="WP_165116250.1">
    <property type="nucleotide sequence ID" value="NZ_JAAKZG010000003.1"/>
</dbReference>
<feature type="domain" description="FAD-dependent urate hydroxylase HpyO/Asp monooxygenase CreE-like FAD/NAD(P)-binding" evidence="1">
    <location>
        <begin position="13"/>
        <end position="161"/>
    </location>
</feature>
<reference evidence="2 3" key="1">
    <citation type="submission" date="2020-02" db="EMBL/GenBank/DDBJ databases">
        <title>Genome sequence of the type strain CGMCC 1.15528 of Mesorhizobium zhangyense.</title>
        <authorList>
            <person name="Gao J."/>
            <person name="Sun J."/>
        </authorList>
    </citation>
    <scope>NUCLEOTIDE SEQUENCE [LARGE SCALE GENOMIC DNA]</scope>
    <source>
        <strain evidence="2 3">CGMCC 1.15528</strain>
    </source>
</reference>
<sequence>MAERATGRQSILIIGGGASGVVLAAHLLRDPDADIRVTLIEKREAFGQGVAYSTNLPDHVLNVSAFGMSAYADDPEHFFRWLVERGLAEPDNPQIYVPRSLYGEYLREILDRLNEQEKGTGRLHTLNEACQSVATTPSGVEVKLANGTSLVGHIAVLAVGHEEQAPPDHRGAIRPGSTEDTPLPADASVLVLGTGLSMIDLWLSLENRGHSGKIVALSRRGLLPAIHRRGKPIRLDAADVPLGTDLSYFIRWFRRLVRETEDAGGNWRDVVDGIRPFNQRIWQSWPSGAKRRFIEHTRAWWDIHRHRMPPVLHERVSRALAAGELELLPGKLESARKDGDGFTATIRPRHKQEAVTLKVARIYDCTGITTDLSTGSNPIVRSLIERGLARPDPLRIGLDVTPGCAIVNAEGAASTRLFAIGPLTRGTFFEIEAIPDIRTQCSALARRLTEKVA</sequence>
<accession>A0A7C9R8V8</accession>
<dbReference type="InterPro" id="IPR038732">
    <property type="entry name" value="HpyO/CreE_NAD-binding"/>
</dbReference>
<dbReference type="PANTHER" id="PTHR40254">
    <property type="entry name" value="BLR0577 PROTEIN"/>
    <property type="match status" value="1"/>
</dbReference>
<evidence type="ECO:0000313" key="2">
    <source>
        <dbReference type="EMBL" id="NGN41073.1"/>
    </source>
</evidence>
<dbReference type="InterPro" id="IPR052189">
    <property type="entry name" value="L-asp_N-monooxygenase_NS-form"/>
</dbReference>
<protein>
    <submittedName>
        <fullName evidence="2">NAD(P)-binding protein</fullName>
    </submittedName>
</protein>
<dbReference type="EMBL" id="JAAKZG010000003">
    <property type="protein sequence ID" value="NGN41073.1"/>
    <property type="molecule type" value="Genomic_DNA"/>
</dbReference>
<dbReference type="PANTHER" id="PTHR40254:SF1">
    <property type="entry name" value="BLR0577 PROTEIN"/>
    <property type="match status" value="1"/>
</dbReference>
<dbReference type="Proteomes" id="UP000481252">
    <property type="component" value="Unassembled WGS sequence"/>
</dbReference>
<organism evidence="2 3">
    <name type="scientific">Mesorhizobium zhangyense</name>
    <dbReference type="NCBI Taxonomy" id="1776730"/>
    <lineage>
        <taxon>Bacteria</taxon>
        <taxon>Pseudomonadati</taxon>
        <taxon>Pseudomonadota</taxon>
        <taxon>Alphaproteobacteria</taxon>
        <taxon>Hyphomicrobiales</taxon>
        <taxon>Phyllobacteriaceae</taxon>
        <taxon>Mesorhizobium</taxon>
    </lineage>
</organism>
<evidence type="ECO:0000259" key="1">
    <source>
        <dbReference type="Pfam" id="PF13454"/>
    </source>
</evidence>
<keyword evidence="3" id="KW-1185">Reference proteome</keyword>
<dbReference type="Pfam" id="PF13454">
    <property type="entry name" value="NAD_binding_9"/>
    <property type="match status" value="1"/>
</dbReference>
<name>A0A7C9R8V8_9HYPH</name>
<comment type="caution">
    <text evidence="2">The sequence shown here is derived from an EMBL/GenBank/DDBJ whole genome shotgun (WGS) entry which is preliminary data.</text>
</comment>
<gene>
    <name evidence="2" type="ORF">G6N74_08355</name>
</gene>
<dbReference type="AlphaFoldDB" id="A0A7C9R8V8"/>
<evidence type="ECO:0000313" key="3">
    <source>
        <dbReference type="Proteomes" id="UP000481252"/>
    </source>
</evidence>
<dbReference type="Gene3D" id="3.50.50.60">
    <property type="entry name" value="FAD/NAD(P)-binding domain"/>
    <property type="match status" value="2"/>
</dbReference>